<dbReference type="EMBL" id="JAUYVH010000003">
    <property type="protein sequence ID" value="MDQ9170471.1"/>
    <property type="molecule type" value="Genomic_DNA"/>
</dbReference>
<evidence type="ECO:0000259" key="1">
    <source>
        <dbReference type="Pfam" id="PF01814"/>
    </source>
</evidence>
<dbReference type="Gene3D" id="1.20.120.520">
    <property type="entry name" value="nmb1532 protein domain like"/>
    <property type="match status" value="1"/>
</dbReference>
<protein>
    <submittedName>
        <fullName evidence="2">Hemerythrin domain-containing protein</fullName>
    </submittedName>
</protein>
<dbReference type="InterPro" id="IPR012312">
    <property type="entry name" value="Hemerythrin-like"/>
</dbReference>
<keyword evidence="3" id="KW-1185">Reference proteome</keyword>
<dbReference type="PANTHER" id="PTHR35585:SF1">
    <property type="entry name" value="HHE DOMAIN PROTEIN (AFU_ORTHOLOGUE AFUA_4G00730)"/>
    <property type="match status" value="1"/>
</dbReference>
<gene>
    <name evidence="2" type="ORF">Q8A64_08610</name>
</gene>
<organism evidence="2 3">
    <name type="scientific">Keguizhuia sedimenti</name>
    <dbReference type="NCBI Taxonomy" id="3064264"/>
    <lineage>
        <taxon>Bacteria</taxon>
        <taxon>Pseudomonadati</taxon>
        <taxon>Pseudomonadota</taxon>
        <taxon>Betaproteobacteria</taxon>
        <taxon>Burkholderiales</taxon>
        <taxon>Oxalobacteraceae</taxon>
        <taxon>Keguizhuia</taxon>
    </lineage>
</organism>
<reference evidence="2 3" key="1">
    <citation type="submission" date="2023-08" db="EMBL/GenBank/DDBJ databases">
        <title>Oxalobacteraceae gen .nov., isolated from river sludge outside the plant.</title>
        <authorList>
            <person name="Zhao S.Y."/>
        </authorList>
    </citation>
    <scope>NUCLEOTIDE SEQUENCE [LARGE SCALE GENOMIC DNA]</scope>
    <source>
        <strain evidence="2 3">R-40</strain>
    </source>
</reference>
<sequence>MSAQESGNTGSEEVIALLTQDHRKVMELFDQFHRIRKGHDSNGKQMLAEIVCTELVIHAQVEREILYPALRRALDEPELLDEAEVEHRMAHQLISELEFMDAEDEMYDAELAVLCNYVKLHIHEEESRIFPKIREALLDDSLVQALKSRRAQLRNEFGMPDEYEEGVEPAAAP</sequence>
<comment type="caution">
    <text evidence="2">The sequence shown here is derived from an EMBL/GenBank/DDBJ whole genome shotgun (WGS) entry which is preliminary data.</text>
</comment>
<dbReference type="CDD" id="cd12108">
    <property type="entry name" value="Hr-like"/>
    <property type="match status" value="1"/>
</dbReference>
<dbReference type="Pfam" id="PF01814">
    <property type="entry name" value="Hemerythrin"/>
    <property type="match status" value="1"/>
</dbReference>
<evidence type="ECO:0000313" key="2">
    <source>
        <dbReference type="EMBL" id="MDQ9170471.1"/>
    </source>
</evidence>
<dbReference type="Proteomes" id="UP001225596">
    <property type="component" value="Unassembled WGS sequence"/>
</dbReference>
<name>A0ABU1BNA0_9BURK</name>
<dbReference type="PANTHER" id="PTHR35585">
    <property type="entry name" value="HHE DOMAIN PROTEIN (AFU_ORTHOLOGUE AFUA_4G00730)"/>
    <property type="match status" value="1"/>
</dbReference>
<feature type="domain" description="Hemerythrin-like" evidence="1">
    <location>
        <begin position="15"/>
        <end position="133"/>
    </location>
</feature>
<accession>A0ABU1BNA0</accession>
<evidence type="ECO:0000313" key="3">
    <source>
        <dbReference type="Proteomes" id="UP001225596"/>
    </source>
</evidence>
<proteinExistence type="predicted"/>
<dbReference type="RefSeq" id="WP_338436391.1">
    <property type="nucleotide sequence ID" value="NZ_JAUYVH010000003.1"/>
</dbReference>